<sequence length="49" mass="5592">MDDGRWTDLRGGVTPKTRGEVFNKVKKAGKKQVNQLFGLRKKSVKKMTQ</sequence>
<gene>
    <name evidence="1" type="ORF">ACFSVN_08710</name>
</gene>
<evidence type="ECO:0000313" key="2">
    <source>
        <dbReference type="Proteomes" id="UP001597460"/>
    </source>
</evidence>
<name>A0ABW5JK51_9BACT</name>
<proteinExistence type="predicted"/>
<organism evidence="1 2">
    <name type="scientific">Gracilimonas halophila</name>
    <dbReference type="NCBI Taxonomy" id="1834464"/>
    <lineage>
        <taxon>Bacteria</taxon>
        <taxon>Pseudomonadati</taxon>
        <taxon>Balneolota</taxon>
        <taxon>Balneolia</taxon>
        <taxon>Balneolales</taxon>
        <taxon>Balneolaceae</taxon>
        <taxon>Gracilimonas</taxon>
    </lineage>
</organism>
<dbReference type="EMBL" id="JBHULI010000024">
    <property type="protein sequence ID" value="MFD2532524.1"/>
    <property type="molecule type" value="Genomic_DNA"/>
</dbReference>
<dbReference type="Proteomes" id="UP001597460">
    <property type="component" value="Unassembled WGS sequence"/>
</dbReference>
<accession>A0ABW5JK51</accession>
<reference evidence="2" key="1">
    <citation type="journal article" date="2019" name="Int. J. Syst. Evol. Microbiol.">
        <title>The Global Catalogue of Microorganisms (GCM) 10K type strain sequencing project: providing services to taxonomists for standard genome sequencing and annotation.</title>
        <authorList>
            <consortium name="The Broad Institute Genomics Platform"/>
            <consortium name="The Broad Institute Genome Sequencing Center for Infectious Disease"/>
            <person name="Wu L."/>
            <person name="Ma J."/>
        </authorList>
    </citation>
    <scope>NUCLEOTIDE SEQUENCE [LARGE SCALE GENOMIC DNA]</scope>
    <source>
        <strain evidence="2">KCTC 52042</strain>
    </source>
</reference>
<comment type="caution">
    <text evidence="1">The sequence shown here is derived from an EMBL/GenBank/DDBJ whole genome shotgun (WGS) entry which is preliminary data.</text>
</comment>
<evidence type="ECO:0000313" key="1">
    <source>
        <dbReference type="EMBL" id="MFD2532524.1"/>
    </source>
</evidence>
<protein>
    <submittedName>
        <fullName evidence="1">Uncharacterized protein</fullName>
    </submittedName>
</protein>
<keyword evidence="2" id="KW-1185">Reference proteome</keyword>